<evidence type="ECO:0000259" key="8">
    <source>
        <dbReference type="Pfam" id="PF00814"/>
    </source>
</evidence>
<evidence type="ECO:0000256" key="7">
    <source>
        <dbReference type="HAMAP-Rule" id="MF_03179"/>
    </source>
</evidence>
<dbReference type="NCBIfam" id="TIGR00329">
    <property type="entry name" value="gcp_kae1"/>
    <property type="match status" value="1"/>
</dbReference>
<dbReference type="Pfam" id="PF00814">
    <property type="entry name" value="TsaD"/>
    <property type="match status" value="1"/>
</dbReference>
<keyword evidence="10" id="KW-1185">Reference proteome</keyword>
<comment type="caution">
    <text evidence="9">The sequence shown here is derived from an EMBL/GenBank/DDBJ whole genome shotgun (WGS) entry which is preliminary data.</text>
</comment>
<dbReference type="Proteomes" id="UP000788993">
    <property type="component" value="Unassembled WGS sequence"/>
</dbReference>
<keyword evidence="3 7" id="KW-0819">tRNA processing</keyword>
<keyword evidence="2 7" id="KW-0808">Transferase</keyword>
<comment type="similarity">
    <text evidence="7">Belongs to the KAE1 / TsaD family.</text>
</comment>
<evidence type="ECO:0000256" key="5">
    <source>
        <dbReference type="ARBA" id="ARBA00023315"/>
    </source>
</evidence>
<comment type="catalytic activity">
    <reaction evidence="6 7">
        <text>L-threonylcarbamoyladenylate + adenosine(37) in tRNA = N(6)-L-threonylcarbamoyladenosine(37) in tRNA + AMP + H(+)</text>
        <dbReference type="Rhea" id="RHEA:37059"/>
        <dbReference type="Rhea" id="RHEA-COMP:10162"/>
        <dbReference type="Rhea" id="RHEA-COMP:10163"/>
        <dbReference type="ChEBI" id="CHEBI:15378"/>
        <dbReference type="ChEBI" id="CHEBI:73682"/>
        <dbReference type="ChEBI" id="CHEBI:74411"/>
        <dbReference type="ChEBI" id="CHEBI:74418"/>
        <dbReference type="ChEBI" id="CHEBI:456215"/>
        <dbReference type="EC" id="2.3.1.234"/>
    </reaction>
</comment>
<evidence type="ECO:0000256" key="3">
    <source>
        <dbReference type="ARBA" id="ARBA00022694"/>
    </source>
</evidence>
<reference evidence="9" key="2">
    <citation type="submission" date="2021-01" db="EMBL/GenBank/DDBJ databases">
        <authorList>
            <person name="Schikora-Tamarit M.A."/>
        </authorList>
    </citation>
    <scope>NUCLEOTIDE SEQUENCE</scope>
    <source>
        <strain evidence="9">NCAIM Y.01608</strain>
    </source>
</reference>
<dbReference type="SUPFAM" id="SSF53067">
    <property type="entry name" value="Actin-like ATPase domain"/>
    <property type="match status" value="2"/>
</dbReference>
<dbReference type="GO" id="GO:0046872">
    <property type="term" value="F:metal ion binding"/>
    <property type="evidence" value="ECO:0007669"/>
    <property type="project" value="UniProtKB-KW"/>
</dbReference>
<gene>
    <name evidence="7" type="primary">QRI7</name>
    <name evidence="9" type="ORF">OGATHE_001072</name>
</gene>
<dbReference type="Gene3D" id="3.30.420.40">
    <property type="match status" value="2"/>
</dbReference>
<comment type="function">
    <text evidence="7">Required for the formation of a threonylcarbamoyl group on adenosine at position 37 (t(6)A37) in mitochondrial tRNAs that read codons beginning with adenine. Probably involved in the transfer of the threonylcarbamoyl moiety of threonylcarbamoyl-AMP (TC-AMP) to the N6 group of A37. Involved in mitochondrial genome maintenance.</text>
</comment>
<dbReference type="InterPro" id="IPR043129">
    <property type="entry name" value="ATPase_NBD"/>
</dbReference>
<evidence type="ECO:0000313" key="10">
    <source>
        <dbReference type="Proteomes" id="UP000788993"/>
    </source>
</evidence>
<dbReference type="PRINTS" id="PR00789">
    <property type="entry name" value="OSIALOPTASE"/>
</dbReference>
<comment type="subunit">
    <text evidence="7">Homodimer.</text>
</comment>
<proteinExistence type="inferred from homology"/>
<dbReference type="PANTHER" id="PTHR11735:SF6">
    <property type="entry name" value="TRNA N6-ADENOSINE THREONYLCARBAMOYLTRANSFERASE, MITOCHONDRIAL"/>
    <property type="match status" value="1"/>
</dbReference>
<feature type="domain" description="Gcp-like" evidence="8">
    <location>
        <begin position="54"/>
        <end position="344"/>
    </location>
</feature>
<name>A0A9P8PQR7_9ASCO</name>
<dbReference type="PANTHER" id="PTHR11735">
    <property type="entry name" value="TRNA N6-ADENOSINE THREONYLCARBAMOYLTRANSFERASE"/>
    <property type="match status" value="1"/>
</dbReference>
<accession>A0A9P8PQR7</accession>
<keyword evidence="7" id="KW-0496">Mitochondrion</keyword>
<sequence>MLRLRTMSRCWHQSRTYRVLAIETSCDDACVALLDRFDPARPPRVVEESKHTLDSAHAGGVIPTDAAVHNRTQVAVLTSELLAKNGWTGLDRPDLVCATRGPGMVGSLVGGYQLAQGLSIAWNVPLVGVHHMLGHLLTPRLASNGQEPQFPFLSLMASGGHTMCVLSRSLVDHEILVDTIDIAAGDALDKCGRELGFRGNMIGKELAAFLEQHSQEWGQPVDFDIKEPLLNVPGRKDMLAYSFGSFISQVRTNMSKYYPDGTLTDAQKARAGYRLAQTVFRHMVAKIKLAMRLRNIQVDSFVCSGGVAANTMLRTMLRAELPEIKHFHFPEPRLCTDNATMIGWAGIELYESGVRTPIGKSVVRKWPLCELDEYKV</sequence>
<evidence type="ECO:0000256" key="4">
    <source>
        <dbReference type="ARBA" id="ARBA00022723"/>
    </source>
</evidence>
<evidence type="ECO:0000256" key="1">
    <source>
        <dbReference type="ARBA" id="ARBA00012156"/>
    </source>
</evidence>
<dbReference type="AlphaFoldDB" id="A0A9P8PQR7"/>
<comment type="subcellular location">
    <subcellularLocation>
        <location evidence="7">Mitochondrion</location>
    </subcellularLocation>
</comment>
<reference evidence="9" key="1">
    <citation type="journal article" date="2021" name="Open Biol.">
        <title>Shared evolutionary footprints suggest mitochondrial oxidative damage underlies multiple complex I losses in fungi.</title>
        <authorList>
            <person name="Schikora-Tamarit M.A."/>
            <person name="Marcet-Houben M."/>
            <person name="Nosek J."/>
            <person name="Gabaldon T."/>
        </authorList>
    </citation>
    <scope>NUCLEOTIDE SEQUENCE</scope>
    <source>
        <strain evidence="9">NCAIM Y.01608</strain>
    </source>
</reference>
<evidence type="ECO:0000256" key="2">
    <source>
        <dbReference type="ARBA" id="ARBA00022679"/>
    </source>
</evidence>
<dbReference type="InterPro" id="IPR017861">
    <property type="entry name" value="KAE1/TsaD"/>
</dbReference>
<comment type="cofactor">
    <cofactor evidence="7">
        <name>a divalent metal cation</name>
        <dbReference type="ChEBI" id="CHEBI:60240"/>
    </cofactor>
    <text evidence="7">Binds 1 divalent metal cation per subunit.</text>
</comment>
<evidence type="ECO:0000256" key="6">
    <source>
        <dbReference type="ARBA" id="ARBA00048117"/>
    </source>
</evidence>
<evidence type="ECO:0000313" key="9">
    <source>
        <dbReference type="EMBL" id="KAH3676583.1"/>
    </source>
</evidence>
<protein>
    <recommendedName>
        <fullName evidence="1">N(6)-L-threonylcarbamoyladenine synthase</fullName>
        <ecNumber evidence="1">2.3.1.234</ecNumber>
    </recommendedName>
</protein>
<dbReference type="GO" id="GO:0061711">
    <property type="term" value="F:tRNA N(6)-L-threonylcarbamoyladenine synthase activity"/>
    <property type="evidence" value="ECO:0007669"/>
    <property type="project" value="UniProtKB-EC"/>
</dbReference>
<keyword evidence="5 7" id="KW-0012">Acyltransferase</keyword>
<dbReference type="GO" id="GO:0005739">
    <property type="term" value="C:mitochondrion"/>
    <property type="evidence" value="ECO:0007669"/>
    <property type="project" value="UniProtKB-SubCell"/>
</dbReference>
<dbReference type="GO" id="GO:0072670">
    <property type="term" value="P:mitochondrial tRNA threonylcarbamoyladenosine modification"/>
    <property type="evidence" value="ECO:0007669"/>
    <property type="project" value="TreeGrafter"/>
</dbReference>
<dbReference type="InterPro" id="IPR000905">
    <property type="entry name" value="Gcp-like_dom"/>
</dbReference>
<keyword evidence="4 7" id="KW-0479">Metal-binding</keyword>
<dbReference type="HAMAP" id="MF_01445">
    <property type="entry name" value="TsaD"/>
    <property type="match status" value="1"/>
</dbReference>
<dbReference type="InterPro" id="IPR022450">
    <property type="entry name" value="TsaD"/>
</dbReference>
<dbReference type="EMBL" id="JAEUBD010000146">
    <property type="protein sequence ID" value="KAH3676583.1"/>
    <property type="molecule type" value="Genomic_DNA"/>
</dbReference>
<organism evidence="9 10">
    <name type="scientific">Ogataea polymorpha</name>
    <dbReference type="NCBI Taxonomy" id="460523"/>
    <lineage>
        <taxon>Eukaryota</taxon>
        <taxon>Fungi</taxon>
        <taxon>Dikarya</taxon>
        <taxon>Ascomycota</taxon>
        <taxon>Saccharomycotina</taxon>
        <taxon>Pichiomycetes</taxon>
        <taxon>Pichiales</taxon>
        <taxon>Pichiaceae</taxon>
        <taxon>Ogataea</taxon>
    </lineage>
</organism>
<dbReference type="EC" id="2.3.1.234" evidence="1"/>